<feature type="domain" description="Hda lid" evidence="1">
    <location>
        <begin position="176"/>
        <end position="227"/>
    </location>
</feature>
<dbReference type="Proteomes" id="UP000009881">
    <property type="component" value="Unassembled WGS sequence"/>
</dbReference>
<dbReference type="GO" id="GO:0003688">
    <property type="term" value="F:DNA replication origin binding"/>
    <property type="evidence" value="ECO:0007669"/>
    <property type="project" value="TreeGrafter"/>
</dbReference>
<organism evidence="2 3">
    <name type="scientific">Caenispirillum salinarum AK4</name>
    <dbReference type="NCBI Taxonomy" id="1238182"/>
    <lineage>
        <taxon>Bacteria</taxon>
        <taxon>Pseudomonadati</taxon>
        <taxon>Pseudomonadota</taxon>
        <taxon>Alphaproteobacteria</taxon>
        <taxon>Rhodospirillales</taxon>
        <taxon>Novispirillaceae</taxon>
        <taxon>Caenispirillum</taxon>
    </lineage>
</organism>
<gene>
    <name evidence="2" type="ORF">C882_1559</name>
</gene>
<dbReference type="Gene3D" id="1.10.8.60">
    <property type="match status" value="1"/>
</dbReference>
<dbReference type="Pfam" id="PF22688">
    <property type="entry name" value="Hda_lid"/>
    <property type="match status" value="1"/>
</dbReference>
<dbReference type="EMBL" id="ANHY01000002">
    <property type="protein sequence ID" value="EKV32722.1"/>
    <property type="molecule type" value="Genomic_DNA"/>
</dbReference>
<dbReference type="PATRIC" id="fig|1238182.3.peg.97"/>
<evidence type="ECO:0000313" key="2">
    <source>
        <dbReference type="EMBL" id="EKV32722.1"/>
    </source>
</evidence>
<dbReference type="AlphaFoldDB" id="K9H593"/>
<dbReference type="PANTHER" id="PTHR30050:SF5">
    <property type="entry name" value="DNAA REGULATORY INACTIVATOR HDA"/>
    <property type="match status" value="1"/>
</dbReference>
<keyword evidence="3" id="KW-1185">Reference proteome</keyword>
<dbReference type="GO" id="GO:0005886">
    <property type="term" value="C:plasma membrane"/>
    <property type="evidence" value="ECO:0007669"/>
    <property type="project" value="TreeGrafter"/>
</dbReference>
<evidence type="ECO:0000313" key="3">
    <source>
        <dbReference type="Proteomes" id="UP000009881"/>
    </source>
</evidence>
<dbReference type="PANTHER" id="PTHR30050">
    <property type="entry name" value="CHROMOSOMAL REPLICATION INITIATOR PROTEIN DNAA"/>
    <property type="match status" value="1"/>
</dbReference>
<comment type="caution">
    <text evidence="2">The sequence shown here is derived from an EMBL/GenBank/DDBJ whole genome shotgun (WGS) entry which is preliminary data.</text>
</comment>
<accession>K9H593</accession>
<dbReference type="SUPFAM" id="SSF52540">
    <property type="entry name" value="P-loop containing nucleoside triphosphate hydrolases"/>
    <property type="match status" value="1"/>
</dbReference>
<proteinExistence type="predicted"/>
<dbReference type="GO" id="GO:0006270">
    <property type="term" value="P:DNA replication initiation"/>
    <property type="evidence" value="ECO:0007669"/>
    <property type="project" value="TreeGrafter"/>
</dbReference>
<name>K9H593_9PROT</name>
<sequence>MTMSTDPGKQLPLDLPHRPALSREDFLVTPANAEAVVWLDCWPRWPGPALALHGPRGCGKTHLAHVFAARSGAAILRAEELPDEDIPYLLDHHRALVVEGADRLVPDPEVEQALFHAWNLVKDAQRHILLTGEEPPARWKVDLPDLRSRLSTAQTAAIAAPDDILMEAVLVKLFIDRQLRVGPDVIGFLLRHMERSFAAARRVVAAADTMSLAERRHITVRFIAKVLDAQNRDGSAKP</sequence>
<evidence type="ECO:0000259" key="1">
    <source>
        <dbReference type="Pfam" id="PF22688"/>
    </source>
</evidence>
<protein>
    <submittedName>
        <fullName evidence="2">Chromosomal replication initiator protein DnaA</fullName>
    </submittedName>
</protein>
<dbReference type="InterPro" id="IPR027417">
    <property type="entry name" value="P-loop_NTPase"/>
</dbReference>
<dbReference type="Gene3D" id="3.40.50.300">
    <property type="entry name" value="P-loop containing nucleotide triphosphate hydrolases"/>
    <property type="match status" value="1"/>
</dbReference>
<dbReference type="InterPro" id="IPR055199">
    <property type="entry name" value="Hda_lid"/>
</dbReference>
<reference evidence="2 3" key="1">
    <citation type="journal article" date="2013" name="Genome Announc.">
        <title>Draft Genome Sequence of an Alphaproteobacterium, Caenispirillum salinarum AK4(T), Isolated from a Solar Saltern.</title>
        <authorList>
            <person name="Khatri I."/>
            <person name="Singh A."/>
            <person name="Korpole S."/>
            <person name="Pinnaka A.K."/>
            <person name="Subramanian S."/>
        </authorList>
    </citation>
    <scope>NUCLEOTIDE SEQUENCE [LARGE SCALE GENOMIC DNA]</scope>
    <source>
        <strain evidence="2 3">AK4</strain>
    </source>
</reference>
<dbReference type="eggNOG" id="COG0593">
    <property type="taxonomic scope" value="Bacteria"/>
</dbReference>
<dbReference type="STRING" id="1238182.C882_1559"/>